<dbReference type="EMBL" id="JBHFFA010000003">
    <property type="protein sequence ID" value="KAL2634401.1"/>
    <property type="molecule type" value="Genomic_DNA"/>
</dbReference>
<proteinExistence type="predicted"/>
<comment type="caution">
    <text evidence="4">The sequence shown here is derived from an EMBL/GenBank/DDBJ whole genome shotgun (WGS) entry which is preliminary data.</text>
</comment>
<keyword evidence="5" id="KW-1185">Reference proteome</keyword>
<dbReference type="PROSITE" id="PS50011">
    <property type="entry name" value="PROTEIN_KINASE_DOM"/>
    <property type="match status" value="1"/>
</dbReference>
<organism evidence="4 5">
    <name type="scientific">Riccia fluitans</name>
    <dbReference type="NCBI Taxonomy" id="41844"/>
    <lineage>
        <taxon>Eukaryota</taxon>
        <taxon>Viridiplantae</taxon>
        <taxon>Streptophyta</taxon>
        <taxon>Embryophyta</taxon>
        <taxon>Marchantiophyta</taxon>
        <taxon>Marchantiopsida</taxon>
        <taxon>Marchantiidae</taxon>
        <taxon>Marchantiales</taxon>
        <taxon>Ricciaceae</taxon>
        <taxon>Riccia</taxon>
    </lineage>
</organism>
<accession>A0ABD1YV01</accession>
<protein>
    <recommendedName>
        <fullName evidence="3">Protein kinase domain-containing protein</fullName>
    </recommendedName>
</protein>
<reference evidence="4 5" key="1">
    <citation type="submission" date="2024-09" db="EMBL/GenBank/DDBJ databases">
        <title>Chromosome-scale assembly of Riccia fluitans.</title>
        <authorList>
            <person name="Paukszto L."/>
            <person name="Sawicki J."/>
            <person name="Karawczyk K."/>
            <person name="Piernik-Szablinska J."/>
            <person name="Szczecinska M."/>
            <person name="Mazdziarz M."/>
        </authorList>
    </citation>
    <scope>NUCLEOTIDE SEQUENCE [LARGE SCALE GENOMIC DNA]</scope>
    <source>
        <strain evidence="4">Rf_01</strain>
        <tissue evidence="4">Aerial parts of the thallus</tissue>
    </source>
</reference>
<keyword evidence="1" id="KW-0547">Nucleotide-binding</keyword>
<evidence type="ECO:0000313" key="4">
    <source>
        <dbReference type="EMBL" id="KAL2634401.1"/>
    </source>
</evidence>
<name>A0ABD1YV01_9MARC</name>
<dbReference type="AlphaFoldDB" id="A0ABD1YV01"/>
<dbReference type="Proteomes" id="UP001605036">
    <property type="component" value="Unassembled WGS sequence"/>
</dbReference>
<evidence type="ECO:0000256" key="2">
    <source>
        <dbReference type="ARBA" id="ARBA00022840"/>
    </source>
</evidence>
<dbReference type="Gene3D" id="3.30.200.20">
    <property type="entry name" value="Phosphorylase Kinase, domain 1"/>
    <property type="match status" value="1"/>
</dbReference>
<dbReference type="Gene3D" id="1.10.510.10">
    <property type="entry name" value="Transferase(Phosphotransferase) domain 1"/>
    <property type="match status" value="1"/>
</dbReference>
<dbReference type="SUPFAM" id="SSF56112">
    <property type="entry name" value="Protein kinase-like (PK-like)"/>
    <property type="match status" value="1"/>
</dbReference>
<dbReference type="PANTHER" id="PTHR46008">
    <property type="entry name" value="LEAF RUST 10 DISEASE-RESISTANCE LOCUS RECEPTOR-LIKE PROTEIN KINASE-LIKE 1.4"/>
    <property type="match status" value="1"/>
</dbReference>
<evidence type="ECO:0000313" key="5">
    <source>
        <dbReference type="Proteomes" id="UP001605036"/>
    </source>
</evidence>
<evidence type="ECO:0000256" key="1">
    <source>
        <dbReference type="ARBA" id="ARBA00022741"/>
    </source>
</evidence>
<dbReference type="Pfam" id="PF07714">
    <property type="entry name" value="PK_Tyr_Ser-Thr"/>
    <property type="match status" value="1"/>
</dbReference>
<dbReference type="GO" id="GO:0005524">
    <property type="term" value="F:ATP binding"/>
    <property type="evidence" value="ECO:0007669"/>
    <property type="project" value="UniProtKB-KW"/>
</dbReference>
<feature type="domain" description="Protein kinase" evidence="3">
    <location>
        <begin position="147"/>
        <end position="420"/>
    </location>
</feature>
<dbReference type="InterPro" id="IPR000719">
    <property type="entry name" value="Prot_kinase_dom"/>
</dbReference>
<dbReference type="InterPro" id="IPR001245">
    <property type="entry name" value="Ser-Thr/Tyr_kinase_cat_dom"/>
</dbReference>
<dbReference type="InterPro" id="IPR011009">
    <property type="entry name" value="Kinase-like_dom_sf"/>
</dbReference>
<keyword evidence="2" id="KW-0067">ATP-binding</keyword>
<evidence type="ECO:0000259" key="3">
    <source>
        <dbReference type="PROSITE" id="PS50011"/>
    </source>
</evidence>
<dbReference type="PANTHER" id="PTHR46008:SF48">
    <property type="entry name" value="PROTEIN KINASE DOMAIN-CONTAINING PROTEIN"/>
    <property type="match status" value="1"/>
</dbReference>
<gene>
    <name evidence="4" type="ORF">R1flu_005880</name>
</gene>
<sequence>MAERYALCDIVRSRVAKSLNRCLYPEASKDDIVVPMLAGNEHHTKGEHWTRTFFSWAMQEHLSEDQALLVALEHLDGRAHAWARRFSTGSTLEEFLQAFFKECNAFTPRSPRSESVVPRINQAFAQMQETSCVQFTYRELAYATNIFSTNNLMGENETGSLYHGRLPDKRVVTVRKLKPVSNDAIEQLKDEVKTLSLIKHNNLIRLVGCCLEPNEPLLVFDFAQMGNLAQQLQKENNDGLDWDSRFLIAIETAEALQYLHHARDPPMLHRKLKSSNILLDENFTPKVADFGISRSLFAKEISALPVRSIGYIDPSYTQTFRFTEKSDVYSFGVILLELVSSKKVVDFKRPAGEITLAALALNKRKDGYTAFTSILDPKLKQIGKACTSTIEDVALLALKCIALDSTDRPTFKEVADQLRMIQDRDMIRKTRGEDE</sequence>